<dbReference type="Proteomes" id="UP000267251">
    <property type="component" value="Unassembled WGS sequence"/>
</dbReference>
<dbReference type="EMBL" id="KZ989101">
    <property type="protein sequence ID" value="RKP11221.1"/>
    <property type="molecule type" value="Genomic_DNA"/>
</dbReference>
<evidence type="ECO:0000313" key="3">
    <source>
        <dbReference type="Proteomes" id="UP000267251"/>
    </source>
</evidence>
<organism evidence="2 3">
    <name type="scientific">Piptocephalis cylindrospora</name>
    <dbReference type="NCBI Taxonomy" id="1907219"/>
    <lineage>
        <taxon>Eukaryota</taxon>
        <taxon>Fungi</taxon>
        <taxon>Fungi incertae sedis</taxon>
        <taxon>Zoopagomycota</taxon>
        <taxon>Zoopagomycotina</taxon>
        <taxon>Zoopagomycetes</taxon>
        <taxon>Zoopagales</taxon>
        <taxon>Piptocephalidaceae</taxon>
        <taxon>Piptocephalis</taxon>
    </lineage>
</organism>
<evidence type="ECO:0000256" key="1">
    <source>
        <dbReference type="SAM" id="MobiDB-lite"/>
    </source>
</evidence>
<protein>
    <submittedName>
        <fullName evidence="2">Uncharacterized protein</fullName>
    </submittedName>
</protein>
<feature type="compositionally biased region" description="Low complexity" evidence="1">
    <location>
        <begin position="93"/>
        <end position="104"/>
    </location>
</feature>
<feature type="compositionally biased region" description="Basic and acidic residues" evidence="1">
    <location>
        <begin position="400"/>
        <end position="424"/>
    </location>
</feature>
<sequence>MICLKESSTSAPLLPTRPTYLLPAHIPYTLPERTLQAINDLVDTLVPHLLPPSPLDLALRRLLPADSPRSRSIIRHVRCSPLSLLVRFLLPAPSSTSTSGSPGLSDKDSARTHRLSQPLSRADREDAALYIRAIAAEYAHRPWKTIWRATRMDKRPIPASRRKASGAKESSSGDIRRGGCPGSVEASRALYTTIALRRLALLMTEELMWSGKGYSVEGLVRTIRRDPDLSWVFSNARSLLDRLLLHPGDDPSTGLRDRAMYPGLAGILVMAPLDPRSGAAPPSSSARKRSRRPQGKSLSFLLSRRTRQRDEALRAHGVSNPPMRDLPTDREEIMVDPPTALPESPCPDPRNEEEEDEVERSQVSWADMQRPFSLMGNITTIGEVDGLGEVGSRIDGQGRLGDESRIEDPSRIGDESRLGDESRMGDTSMLPSGMIMSSGIMHSGMINDSLIHGRMVNESTIQGSMIQDCLDDSRMIGDESRMIGDESRMIGDESRIIGDNSIIDDESRIMEDEPSRVTFALNLETTHRAASPSSSSSSSPPSSSSSVSSPDSSIQPKDPPSFSCLQGMHSRSLEWSQSMSWWSRPQQQQQ</sequence>
<dbReference type="SUPFAM" id="SSF51161">
    <property type="entry name" value="Trimeric LpxA-like enzymes"/>
    <property type="match status" value="1"/>
</dbReference>
<accession>A0A4P9XZM8</accession>
<evidence type="ECO:0000313" key="2">
    <source>
        <dbReference type="EMBL" id="RKP11221.1"/>
    </source>
</evidence>
<dbReference type="InterPro" id="IPR011004">
    <property type="entry name" value="Trimer_LpxA-like_sf"/>
</dbReference>
<gene>
    <name evidence="2" type="ORF">BJ684DRAFT_22235</name>
</gene>
<name>A0A4P9XZM8_9FUNG</name>
<feature type="compositionally biased region" description="Low complexity" evidence="1">
    <location>
        <begin position="275"/>
        <end position="285"/>
    </location>
</feature>
<feature type="compositionally biased region" description="Low complexity" evidence="1">
    <location>
        <begin position="531"/>
        <end position="553"/>
    </location>
</feature>
<dbReference type="AlphaFoldDB" id="A0A4P9XZM8"/>
<feature type="region of interest" description="Disordered" evidence="1">
    <location>
        <begin position="93"/>
        <end position="120"/>
    </location>
</feature>
<keyword evidence="3" id="KW-1185">Reference proteome</keyword>
<proteinExistence type="predicted"/>
<dbReference type="OrthoDB" id="10614301at2759"/>
<feature type="region of interest" description="Disordered" evidence="1">
    <location>
        <begin position="389"/>
        <end position="427"/>
    </location>
</feature>
<feature type="region of interest" description="Disordered" evidence="1">
    <location>
        <begin position="275"/>
        <end position="363"/>
    </location>
</feature>
<feature type="region of interest" description="Disordered" evidence="1">
    <location>
        <begin position="155"/>
        <end position="180"/>
    </location>
</feature>
<feature type="region of interest" description="Disordered" evidence="1">
    <location>
        <begin position="527"/>
        <end position="569"/>
    </location>
</feature>
<reference evidence="3" key="1">
    <citation type="journal article" date="2018" name="Nat. Microbiol.">
        <title>Leveraging single-cell genomics to expand the fungal tree of life.</title>
        <authorList>
            <person name="Ahrendt S.R."/>
            <person name="Quandt C.A."/>
            <person name="Ciobanu D."/>
            <person name="Clum A."/>
            <person name="Salamov A."/>
            <person name="Andreopoulos B."/>
            <person name="Cheng J.F."/>
            <person name="Woyke T."/>
            <person name="Pelin A."/>
            <person name="Henrissat B."/>
            <person name="Reynolds N.K."/>
            <person name="Benny G.L."/>
            <person name="Smith M.E."/>
            <person name="James T.Y."/>
            <person name="Grigoriev I.V."/>
        </authorList>
    </citation>
    <scope>NUCLEOTIDE SEQUENCE [LARGE SCALE GENOMIC DNA]</scope>
</reference>